<accession>A0AAD8IL75</accession>
<evidence type="ECO:0000256" key="13">
    <source>
        <dbReference type="ARBA" id="ARBA00024209"/>
    </source>
</evidence>
<comment type="pathway">
    <text evidence="3">Protein modification; protein ubiquitination.</text>
</comment>
<dbReference type="SUPFAM" id="SSF57850">
    <property type="entry name" value="RING/U-box"/>
    <property type="match status" value="1"/>
</dbReference>
<evidence type="ECO:0000256" key="5">
    <source>
        <dbReference type="ARBA" id="ARBA00022679"/>
    </source>
</evidence>
<protein>
    <recommendedName>
        <fullName evidence="4">RING-type E3 ubiquitin transferase</fullName>
        <ecNumber evidence="4">2.3.2.27</ecNumber>
    </recommendedName>
</protein>
<keyword evidence="11 16" id="KW-1133">Transmembrane helix</keyword>
<proteinExistence type="inferred from homology"/>
<dbReference type="PANTHER" id="PTHR45768">
    <property type="entry name" value="E3 UBIQUITIN-PROTEIN LIGASE RNF13-LIKE"/>
    <property type="match status" value="1"/>
</dbReference>
<dbReference type="Gene3D" id="3.30.40.10">
    <property type="entry name" value="Zinc/RING finger domain, C3HC4 (zinc finger)"/>
    <property type="match status" value="1"/>
</dbReference>
<evidence type="ECO:0000256" key="9">
    <source>
        <dbReference type="ARBA" id="ARBA00022786"/>
    </source>
</evidence>
<name>A0AAD8IL75_9APIA</name>
<reference evidence="18" key="1">
    <citation type="submission" date="2023-02" db="EMBL/GenBank/DDBJ databases">
        <title>Genome of toxic invasive species Heracleum sosnowskyi carries increased number of genes despite the absence of recent whole-genome duplications.</title>
        <authorList>
            <person name="Schelkunov M."/>
            <person name="Shtratnikova V."/>
            <person name="Makarenko M."/>
            <person name="Klepikova A."/>
            <person name="Omelchenko D."/>
            <person name="Novikova G."/>
            <person name="Obukhova E."/>
            <person name="Bogdanov V."/>
            <person name="Penin A."/>
            <person name="Logacheva M."/>
        </authorList>
    </citation>
    <scope>NUCLEOTIDE SEQUENCE</scope>
    <source>
        <strain evidence="18">Hsosn_3</strain>
        <tissue evidence="18">Leaf</tissue>
    </source>
</reference>
<keyword evidence="19" id="KW-1185">Reference proteome</keyword>
<evidence type="ECO:0000256" key="12">
    <source>
        <dbReference type="ARBA" id="ARBA00023136"/>
    </source>
</evidence>
<dbReference type="Pfam" id="PF13639">
    <property type="entry name" value="zf-RING_2"/>
    <property type="match status" value="1"/>
</dbReference>
<evidence type="ECO:0000256" key="4">
    <source>
        <dbReference type="ARBA" id="ARBA00012483"/>
    </source>
</evidence>
<evidence type="ECO:0000256" key="15">
    <source>
        <dbReference type="SAM" id="MobiDB-lite"/>
    </source>
</evidence>
<evidence type="ECO:0000256" key="6">
    <source>
        <dbReference type="ARBA" id="ARBA00022692"/>
    </source>
</evidence>
<evidence type="ECO:0000256" key="16">
    <source>
        <dbReference type="SAM" id="Phobius"/>
    </source>
</evidence>
<comment type="catalytic activity">
    <reaction evidence="1">
        <text>S-ubiquitinyl-[E2 ubiquitin-conjugating enzyme]-L-cysteine + [acceptor protein]-L-lysine = [E2 ubiquitin-conjugating enzyme]-L-cysteine + N(6)-ubiquitinyl-[acceptor protein]-L-lysine.</text>
        <dbReference type="EC" id="2.3.2.27"/>
    </reaction>
</comment>
<dbReference type="GO" id="GO:0061630">
    <property type="term" value="F:ubiquitin protein ligase activity"/>
    <property type="evidence" value="ECO:0007669"/>
    <property type="project" value="UniProtKB-EC"/>
</dbReference>
<dbReference type="InterPro" id="IPR001841">
    <property type="entry name" value="Znf_RING"/>
</dbReference>
<keyword evidence="6 16" id="KW-0812">Transmembrane</keyword>
<keyword evidence="10" id="KW-0862">Zinc</keyword>
<dbReference type="FunFam" id="3.30.40.10:FF:000187">
    <property type="entry name" value="E3 ubiquitin-protein ligase ATL6"/>
    <property type="match status" value="1"/>
</dbReference>
<dbReference type="InterPro" id="IPR013083">
    <property type="entry name" value="Znf_RING/FYVE/PHD"/>
</dbReference>
<evidence type="ECO:0000256" key="14">
    <source>
        <dbReference type="PROSITE-ProRule" id="PRU00175"/>
    </source>
</evidence>
<dbReference type="Proteomes" id="UP001237642">
    <property type="component" value="Unassembled WGS sequence"/>
</dbReference>
<evidence type="ECO:0000256" key="7">
    <source>
        <dbReference type="ARBA" id="ARBA00022723"/>
    </source>
</evidence>
<dbReference type="PROSITE" id="PS50089">
    <property type="entry name" value="ZF_RING_2"/>
    <property type="match status" value="1"/>
</dbReference>
<dbReference type="GO" id="GO:0016020">
    <property type="term" value="C:membrane"/>
    <property type="evidence" value="ECO:0007669"/>
    <property type="project" value="UniProtKB-SubCell"/>
</dbReference>
<dbReference type="AlphaFoldDB" id="A0AAD8IL75"/>
<evidence type="ECO:0000256" key="11">
    <source>
        <dbReference type="ARBA" id="ARBA00022989"/>
    </source>
</evidence>
<feature type="transmembrane region" description="Helical" evidence="16">
    <location>
        <begin position="31"/>
        <end position="53"/>
    </location>
</feature>
<feature type="domain" description="RING-type" evidence="17">
    <location>
        <begin position="119"/>
        <end position="161"/>
    </location>
</feature>
<dbReference type="PANTHER" id="PTHR45768:SF34">
    <property type="entry name" value="RING-H2 FINGER PROTEIN ATL64"/>
    <property type="match status" value="1"/>
</dbReference>
<feature type="region of interest" description="Disordered" evidence="15">
    <location>
        <begin position="183"/>
        <end position="202"/>
    </location>
</feature>
<evidence type="ECO:0000259" key="17">
    <source>
        <dbReference type="PROSITE" id="PS50089"/>
    </source>
</evidence>
<dbReference type="GO" id="GO:0008270">
    <property type="term" value="F:zinc ion binding"/>
    <property type="evidence" value="ECO:0007669"/>
    <property type="project" value="UniProtKB-KW"/>
</dbReference>
<dbReference type="EC" id="2.3.2.27" evidence="4"/>
<keyword evidence="12 16" id="KW-0472">Membrane</keyword>
<feature type="compositionally biased region" description="Polar residues" evidence="15">
    <location>
        <begin position="186"/>
        <end position="196"/>
    </location>
</feature>
<evidence type="ECO:0000256" key="2">
    <source>
        <dbReference type="ARBA" id="ARBA00004167"/>
    </source>
</evidence>
<dbReference type="EMBL" id="JAUIZM010000004">
    <property type="protein sequence ID" value="KAK1387546.1"/>
    <property type="molecule type" value="Genomic_DNA"/>
</dbReference>
<evidence type="ECO:0000256" key="3">
    <source>
        <dbReference type="ARBA" id="ARBA00004906"/>
    </source>
</evidence>
<evidence type="ECO:0000313" key="18">
    <source>
        <dbReference type="EMBL" id="KAK1387546.1"/>
    </source>
</evidence>
<keyword evidence="8 14" id="KW-0863">Zinc-finger</keyword>
<sequence>MSDHTTFNNTNANLRPIIVHAPKSYALSGKIMLSAIVILFVVVALMICLHMYARWYLLRVRRRYLHRRRSRRQRASNIVFYVDQHSVPVHTANRGLEVSVLNSLPLFVYSELTHKELDCAVCLSEFEEGETGRVLPKCHHSFHIECIDMWFHSHSTCPICRARVEPVDPTRTRDVLISVDKPVQSVEPSGSGSRETSLAERRKGLDLGGVKIEVPRRTESVDELRPSSPASYGFMSPGNRLQSLRRILSMGKKPALVSPSSEIGTSWMGSTESDIELGIIEDVHEQTRTPMRK</sequence>
<organism evidence="18 19">
    <name type="scientific">Heracleum sosnowskyi</name>
    <dbReference type="NCBI Taxonomy" id="360622"/>
    <lineage>
        <taxon>Eukaryota</taxon>
        <taxon>Viridiplantae</taxon>
        <taxon>Streptophyta</taxon>
        <taxon>Embryophyta</taxon>
        <taxon>Tracheophyta</taxon>
        <taxon>Spermatophyta</taxon>
        <taxon>Magnoliopsida</taxon>
        <taxon>eudicotyledons</taxon>
        <taxon>Gunneridae</taxon>
        <taxon>Pentapetalae</taxon>
        <taxon>asterids</taxon>
        <taxon>campanulids</taxon>
        <taxon>Apiales</taxon>
        <taxon>Apiaceae</taxon>
        <taxon>Apioideae</taxon>
        <taxon>apioid superclade</taxon>
        <taxon>Tordylieae</taxon>
        <taxon>Tordyliinae</taxon>
        <taxon>Heracleum</taxon>
    </lineage>
</organism>
<keyword evidence="9" id="KW-0833">Ubl conjugation pathway</keyword>
<evidence type="ECO:0000256" key="10">
    <source>
        <dbReference type="ARBA" id="ARBA00022833"/>
    </source>
</evidence>
<comment type="subcellular location">
    <subcellularLocation>
        <location evidence="2">Membrane</location>
        <topology evidence="2">Single-pass membrane protein</topology>
    </subcellularLocation>
</comment>
<comment type="similarity">
    <text evidence="13">Belongs to the RING-type zinc finger family. ATL subfamily.</text>
</comment>
<evidence type="ECO:0000256" key="1">
    <source>
        <dbReference type="ARBA" id="ARBA00000900"/>
    </source>
</evidence>
<dbReference type="CDD" id="cd16461">
    <property type="entry name" value="RING-H2_EL5-like"/>
    <property type="match status" value="1"/>
</dbReference>
<dbReference type="SMART" id="SM00184">
    <property type="entry name" value="RING"/>
    <property type="match status" value="1"/>
</dbReference>
<reference evidence="18" key="2">
    <citation type="submission" date="2023-05" db="EMBL/GenBank/DDBJ databases">
        <authorList>
            <person name="Schelkunov M.I."/>
        </authorList>
    </citation>
    <scope>NUCLEOTIDE SEQUENCE</scope>
    <source>
        <strain evidence="18">Hsosn_3</strain>
        <tissue evidence="18">Leaf</tissue>
    </source>
</reference>
<evidence type="ECO:0000256" key="8">
    <source>
        <dbReference type="ARBA" id="ARBA00022771"/>
    </source>
</evidence>
<keyword evidence="7" id="KW-0479">Metal-binding</keyword>
<comment type="caution">
    <text evidence="18">The sequence shown here is derived from an EMBL/GenBank/DDBJ whole genome shotgun (WGS) entry which is preliminary data.</text>
</comment>
<keyword evidence="5" id="KW-0808">Transferase</keyword>
<evidence type="ECO:0000313" key="19">
    <source>
        <dbReference type="Proteomes" id="UP001237642"/>
    </source>
</evidence>
<gene>
    <name evidence="18" type="ORF">POM88_015724</name>
</gene>